<dbReference type="AlphaFoldDB" id="A0A0K1QS71"/>
<name>A0A0K1QS71_PSEFL</name>
<dbReference type="EMBL" id="CP010945">
    <property type="protein sequence ID" value="AKV08300.1"/>
    <property type="molecule type" value="Genomic_DNA"/>
</dbReference>
<reference evidence="1 2" key="1">
    <citation type="journal article" date="2012" name="J. Bacteriol.">
        <title>Draft genome sequence of the cyanide-utilizing bacterium Pseudomonas fluorescens strain NCIMB 11764.</title>
        <authorList>
            <person name="Vilo C.A."/>
            <person name="Benedik M.J."/>
            <person name="Kunz D.A."/>
            <person name="Dong Q."/>
        </authorList>
    </citation>
    <scope>NUCLEOTIDE SEQUENCE [LARGE SCALE GENOMIC DNA]</scope>
    <source>
        <strain evidence="1 2">NCIMB 11764</strain>
    </source>
</reference>
<dbReference type="Proteomes" id="UP000017175">
    <property type="component" value="Chromosome"/>
</dbReference>
<proteinExistence type="predicted"/>
<gene>
    <name evidence="1" type="ORF">B723_18580</name>
</gene>
<evidence type="ECO:0000313" key="2">
    <source>
        <dbReference type="Proteomes" id="UP000017175"/>
    </source>
</evidence>
<accession>A0A0K1QS71</accession>
<organism evidence="1 2">
    <name type="scientific">Pseudomonas fluorescens NCIMB 11764</name>
    <dbReference type="NCBI Taxonomy" id="1221522"/>
    <lineage>
        <taxon>Bacteria</taxon>
        <taxon>Pseudomonadati</taxon>
        <taxon>Pseudomonadota</taxon>
        <taxon>Gammaproteobacteria</taxon>
        <taxon>Pseudomonadales</taxon>
        <taxon>Pseudomonadaceae</taxon>
        <taxon>Pseudomonas</taxon>
    </lineage>
</organism>
<sequence>MAASEVANAPNSTVPATTTGTKFCWVCCSKFIRYITARTCIALSGSCPAISVKRWATSSTFLSCPPGATTPRSALTVLARVCSLRLPSRRISSRSSC</sequence>
<evidence type="ECO:0000313" key="1">
    <source>
        <dbReference type="EMBL" id="AKV08300.1"/>
    </source>
</evidence>
<protein>
    <submittedName>
        <fullName evidence="1">Uncharacterized protein</fullName>
    </submittedName>
</protein>